<protein>
    <submittedName>
        <fullName evidence="3">Uncharacterized protein</fullName>
    </submittedName>
</protein>
<dbReference type="EMBL" id="JAVRRL010000005">
    <property type="protein sequence ID" value="KAK5117307.1"/>
    <property type="molecule type" value="Genomic_DNA"/>
</dbReference>
<keyword evidence="2" id="KW-0472">Membrane</keyword>
<sequence>MNTTSLLLNGQTAASFSLLPERKRATLTTLYSRPTPTRTATAPTAYSLISSPPTPRLGGSSPAKRPDHKRSPASISRESPGWYNTEDGMTLDDFAERLNSLIGRFERWQGKCAQNVVMALMRPTPIVLFVFNPVALVLWMVVLWLWLVRG</sequence>
<accession>A0AAN7YMS8</accession>
<comment type="caution">
    <text evidence="3">The sequence shown here is derived from an EMBL/GenBank/DDBJ whole genome shotgun (WGS) entry which is preliminary data.</text>
</comment>
<keyword evidence="2" id="KW-1133">Transmembrane helix</keyword>
<evidence type="ECO:0000256" key="2">
    <source>
        <dbReference type="SAM" id="Phobius"/>
    </source>
</evidence>
<gene>
    <name evidence="3" type="ORF">LTR62_005924</name>
</gene>
<evidence type="ECO:0000313" key="4">
    <source>
        <dbReference type="Proteomes" id="UP001310890"/>
    </source>
</evidence>
<keyword evidence="2" id="KW-0812">Transmembrane</keyword>
<evidence type="ECO:0000256" key="1">
    <source>
        <dbReference type="SAM" id="MobiDB-lite"/>
    </source>
</evidence>
<feature type="compositionally biased region" description="Low complexity" evidence="1">
    <location>
        <begin position="33"/>
        <end position="45"/>
    </location>
</feature>
<evidence type="ECO:0000313" key="3">
    <source>
        <dbReference type="EMBL" id="KAK5117307.1"/>
    </source>
</evidence>
<feature type="transmembrane region" description="Helical" evidence="2">
    <location>
        <begin position="126"/>
        <end position="147"/>
    </location>
</feature>
<organism evidence="3 4">
    <name type="scientific">Meristemomyces frigidus</name>
    <dbReference type="NCBI Taxonomy" id="1508187"/>
    <lineage>
        <taxon>Eukaryota</taxon>
        <taxon>Fungi</taxon>
        <taxon>Dikarya</taxon>
        <taxon>Ascomycota</taxon>
        <taxon>Pezizomycotina</taxon>
        <taxon>Dothideomycetes</taxon>
        <taxon>Dothideomycetidae</taxon>
        <taxon>Mycosphaerellales</taxon>
        <taxon>Teratosphaeriaceae</taxon>
        <taxon>Meristemomyces</taxon>
    </lineage>
</organism>
<reference evidence="3" key="1">
    <citation type="submission" date="2023-08" db="EMBL/GenBank/DDBJ databases">
        <title>Black Yeasts Isolated from many extreme environments.</title>
        <authorList>
            <person name="Coleine C."/>
            <person name="Stajich J.E."/>
            <person name="Selbmann L."/>
        </authorList>
    </citation>
    <scope>NUCLEOTIDE SEQUENCE</scope>
    <source>
        <strain evidence="3">CCFEE 5401</strain>
    </source>
</reference>
<proteinExistence type="predicted"/>
<dbReference type="Proteomes" id="UP001310890">
    <property type="component" value="Unassembled WGS sequence"/>
</dbReference>
<name>A0AAN7YMS8_9PEZI</name>
<feature type="region of interest" description="Disordered" evidence="1">
    <location>
        <begin position="27"/>
        <end position="84"/>
    </location>
</feature>
<dbReference type="AlphaFoldDB" id="A0AAN7YMS8"/>